<comment type="caution">
    <text evidence="2">The sequence shown here is derived from an EMBL/GenBank/DDBJ whole genome shotgun (WGS) entry which is preliminary data.</text>
</comment>
<evidence type="ECO:0000259" key="1">
    <source>
        <dbReference type="Pfam" id="PF19078"/>
    </source>
</evidence>
<evidence type="ECO:0000313" key="3">
    <source>
        <dbReference type="Proteomes" id="UP000241421"/>
    </source>
</evidence>
<name>A0A2U2HDN0_9BURK</name>
<keyword evidence="3" id="KW-1185">Reference proteome</keyword>
<dbReference type="Pfam" id="PF19078">
    <property type="entry name" value="Big_12"/>
    <property type="match status" value="2"/>
</dbReference>
<dbReference type="RefSeq" id="WP_181373350.1">
    <property type="nucleotide sequence ID" value="NZ_PXWF02000318.1"/>
</dbReference>
<feature type="domain" description="Bacterial Ig-like" evidence="1">
    <location>
        <begin position="54"/>
        <end position="97"/>
    </location>
</feature>
<gene>
    <name evidence="2" type="ORF">C7C56_025335</name>
</gene>
<protein>
    <recommendedName>
        <fullName evidence="1">Bacterial Ig-like domain-containing protein</fullName>
    </recommendedName>
</protein>
<feature type="domain" description="Bacterial Ig-like" evidence="1">
    <location>
        <begin position="2"/>
        <end position="53"/>
    </location>
</feature>
<reference evidence="2 3" key="1">
    <citation type="submission" date="2018-04" db="EMBL/GenBank/DDBJ databases">
        <title>Massilia violaceinigra sp. nov., a novel purple-pigmented bacterium isolated from Tianshan glacier, Xinjiang, China.</title>
        <authorList>
            <person name="Wang H."/>
        </authorList>
    </citation>
    <scope>NUCLEOTIDE SEQUENCE [LARGE SCALE GENOMIC DNA]</scope>
    <source>
        <strain evidence="2 3">B448-2</strain>
    </source>
</reference>
<accession>A0A2U2HDN0</accession>
<evidence type="ECO:0000313" key="2">
    <source>
        <dbReference type="EMBL" id="PWF41123.1"/>
    </source>
</evidence>
<feature type="non-terminal residue" evidence="2">
    <location>
        <position position="97"/>
    </location>
</feature>
<organism evidence="2 3">
    <name type="scientific">Massilia glaciei</name>
    <dbReference type="NCBI Taxonomy" id="1524097"/>
    <lineage>
        <taxon>Bacteria</taxon>
        <taxon>Pseudomonadati</taxon>
        <taxon>Pseudomonadota</taxon>
        <taxon>Betaproteobacteria</taxon>
        <taxon>Burkholderiales</taxon>
        <taxon>Oxalobacteraceae</taxon>
        <taxon>Telluria group</taxon>
        <taxon>Massilia</taxon>
    </lineage>
</organism>
<dbReference type="Proteomes" id="UP000241421">
    <property type="component" value="Unassembled WGS sequence"/>
</dbReference>
<sequence>VASADGGVTWSATFTPTAGVANPANLITLDNTGVFAGGGSPGAGSTSSNSFAIDTIRPDATIVVADGALTVGETTLVTITFTEAVTGFANDDLTVTN</sequence>
<feature type="non-terminal residue" evidence="2">
    <location>
        <position position="1"/>
    </location>
</feature>
<proteinExistence type="predicted"/>
<dbReference type="InterPro" id="IPR044048">
    <property type="entry name" value="Big_12"/>
</dbReference>
<dbReference type="EMBL" id="PXWF02000318">
    <property type="protein sequence ID" value="PWF41123.1"/>
    <property type="molecule type" value="Genomic_DNA"/>
</dbReference>
<dbReference type="AlphaFoldDB" id="A0A2U2HDN0"/>